<dbReference type="CDD" id="cd12328">
    <property type="entry name" value="RRM2_hnRNPA_like"/>
    <property type="match status" value="1"/>
</dbReference>
<dbReference type="EMBL" id="CAKASE010000079">
    <property type="protein sequence ID" value="CAG9579870.1"/>
    <property type="molecule type" value="Genomic_DNA"/>
</dbReference>
<name>A0A8J2RFE1_9NEOP</name>
<proteinExistence type="predicted"/>
<evidence type="ECO:0000256" key="3">
    <source>
        <dbReference type="PROSITE-ProRule" id="PRU00176"/>
    </source>
</evidence>
<evidence type="ECO:0000313" key="6">
    <source>
        <dbReference type="EMBL" id="CAG9579870.1"/>
    </source>
</evidence>
<dbReference type="InterPro" id="IPR012677">
    <property type="entry name" value="Nucleotide-bd_a/b_plait_sf"/>
</dbReference>
<dbReference type="InterPro" id="IPR035979">
    <property type="entry name" value="RBD_domain_sf"/>
</dbReference>
<dbReference type="AlphaFoldDB" id="A0A8J2RFE1"/>
<evidence type="ECO:0000313" key="7">
    <source>
        <dbReference type="Proteomes" id="UP000789524"/>
    </source>
</evidence>
<protein>
    <submittedName>
        <fullName evidence="6">(African queen) hypothetical protein</fullName>
    </submittedName>
</protein>
<keyword evidence="7" id="KW-1185">Reference proteome</keyword>
<feature type="domain" description="RRM" evidence="5">
    <location>
        <begin position="24"/>
        <end position="107"/>
    </location>
</feature>
<comment type="caution">
    <text evidence="6">The sequence shown here is derived from an EMBL/GenBank/DDBJ whole genome shotgun (WGS) entry which is preliminary data.</text>
</comment>
<sequence>MKPSGGGDDYEGDDYLQEEPEHTRKLFIGGLDYCTTDTSLKEFYEQWGDIVDVVVMKDPQTKRSRGFGFITYSRAHMVDDAQKNRPHKIDGRIVEPKRAVPREEIKRPDASATVKKLFIGGIKQDIEEEDLREYFSKFGEIISVSLVTEKETGKKRGFGFIEFDDYDPVDRICLQPSHKVKGRRLDVKKAISKTVMASSSNRGRSGRWGNRQLQDWNTDGGFDSGYEQGWNNQNPWDNSGNWGNQGYDQGWQGDFGSGYQQNYGGGPMRPNFSNIRQQPYNAGGGYNSGNPSNFNNSGNTPNNPRRF</sequence>
<dbReference type="FunFam" id="3.30.70.330:FF:000040">
    <property type="entry name" value="Heterogeneous nuclear ribonucleoprotein A2/B1"/>
    <property type="match status" value="1"/>
</dbReference>
<feature type="compositionally biased region" description="Low complexity" evidence="4">
    <location>
        <begin position="198"/>
        <end position="211"/>
    </location>
</feature>
<dbReference type="GO" id="GO:0098687">
    <property type="term" value="C:chromosomal region"/>
    <property type="evidence" value="ECO:0007669"/>
    <property type="project" value="UniProtKB-ARBA"/>
</dbReference>
<dbReference type="OrthoDB" id="1875751at2759"/>
<keyword evidence="2 3" id="KW-0694">RNA-binding</keyword>
<dbReference type="Gene3D" id="3.30.70.330">
    <property type="match status" value="2"/>
</dbReference>
<feature type="compositionally biased region" description="Polar residues" evidence="4">
    <location>
        <begin position="229"/>
        <end position="247"/>
    </location>
</feature>
<evidence type="ECO:0000256" key="4">
    <source>
        <dbReference type="SAM" id="MobiDB-lite"/>
    </source>
</evidence>
<evidence type="ECO:0000256" key="2">
    <source>
        <dbReference type="ARBA" id="ARBA00022884"/>
    </source>
</evidence>
<keyword evidence="1" id="KW-0677">Repeat</keyword>
<accession>A0A8J2RFE1</accession>
<dbReference type="InterPro" id="IPR000504">
    <property type="entry name" value="RRM_dom"/>
</dbReference>
<dbReference type="Pfam" id="PF00076">
    <property type="entry name" value="RRM_1"/>
    <property type="match status" value="2"/>
</dbReference>
<dbReference type="PANTHER" id="PTHR48026">
    <property type="entry name" value="HOMOLOGOUS TO DROSOPHILA SQD (SQUID) PROTEIN"/>
    <property type="match status" value="1"/>
</dbReference>
<evidence type="ECO:0000256" key="1">
    <source>
        <dbReference type="ARBA" id="ARBA00022737"/>
    </source>
</evidence>
<dbReference type="CDD" id="cd12578">
    <property type="entry name" value="RRM1_hnRNPA_like"/>
    <property type="match status" value="1"/>
</dbReference>
<gene>
    <name evidence="6" type="ORF">DCHRY22_LOCUS13415</name>
</gene>
<dbReference type="GO" id="GO:0003730">
    <property type="term" value="F:mRNA 3'-UTR binding"/>
    <property type="evidence" value="ECO:0007669"/>
    <property type="project" value="TreeGrafter"/>
</dbReference>
<dbReference type="SUPFAM" id="SSF54928">
    <property type="entry name" value="RNA-binding domain, RBD"/>
    <property type="match status" value="2"/>
</dbReference>
<dbReference type="SMART" id="SM00360">
    <property type="entry name" value="RRM"/>
    <property type="match status" value="2"/>
</dbReference>
<reference evidence="6" key="1">
    <citation type="submission" date="2021-09" db="EMBL/GenBank/DDBJ databases">
        <authorList>
            <person name="Martin H S."/>
        </authorList>
    </citation>
    <scope>NUCLEOTIDE SEQUENCE</scope>
</reference>
<feature type="compositionally biased region" description="Polar residues" evidence="4">
    <location>
        <begin position="271"/>
        <end position="280"/>
    </location>
</feature>
<organism evidence="6 7">
    <name type="scientific">Danaus chrysippus</name>
    <name type="common">African queen</name>
    <dbReference type="NCBI Taxonomy" id="151541"/>
    <lineage>
        <taxon>Eukaryota</taxon>
        <taxon>Metazoa</taxon>
        <taxon>Ecdysozoa</taxon>
        <taxon>Arthropoda</taxon>
        <taxon>Hexapoda</taxon>
        <taxon>Insecta</taxon>
        <taxon>Pterygota</taxon>
        <taxon>Neoptera</taxon>
        <taxon>Endopterygota</taxon>
        <taxon>Lepidoptera</taxon>
        <taxon>Glossata</taxon>
        <taxon>Ditrysia</taxon>
        <taxon>Papilionoidea</taxon>
        <taxon>Nymphalidae</taxon>
        <taxon>Danainae</taxon>
        <taxon>Danaini</taxon>
        <taxon>Danaina</taxon>
        <taxon>Danaus</taxon>
        <taxon>Anosia</taxon>
    </lineage>
</organism>
<dbReference type="GO" id="GO:0071013">
    <property type="term" value="C:catalytic step 2 spliceosome"/>
    <property type="evidence" value="ECO:0007669"/>
    <property type="project" value="TreeGrafter"/>
</dbReference>
<feature type="compositionally biased region" description="Low complexity" evidence="4">
    <location>
        <begin position="288"/>
        <end position="307"/>
    </location>
</feature>
<dbReference type="GO" id="GO:0000398">
    <property type="term" value="P:mRNA splicing, via spliceosome"/>
    <property type="evidence" value="ECO:0007669"/>
    <property type="project" value="TreeGrafter"/>
</dbReference>
<feature type="region of interest" description="Disordered" evidence="4">
    <location>
        <begin position="196"/>
        <end position="307"/>
    </location>
</feature>
<dbReference type="PROSITE" id="PS50102">
    <property type="entry name" value="RRM"/>
    <property type="match status" value="2"/>
</dbReference>
<dbReference type="PANTHER" id="PTHR48026:SF14">
    <property type="entry name" value="HETEROGENEOUS NUCLEAR RIBONUCLEOPROTEIN A1"/>
    <property type="match status" value="1"/>
</dbReference>
<evidence type="ECO:0000259" key="5">
    <source>
        <dbReference type="PROSITE" id="PS50102"/>
    </source>
</evidence>
<feature type="domain" description="RRM" evidence="5">
    <location>
        <begin position="115"/>
        <end position="192"/>
    </location>
</feature>
<dbReference type="Proteomes" id="UP000789524">
    <property type="component" value="Unassembled WGS sequence"/>
</dbReference>